<gene>
    <name evidence="2" type="ORF">TRFO_17228</name>
</gene>
<proteinExistence type="predicted"/>
<comment type="caution">
    <text evidence="2">The sequence shown here is derived from an EMBL/GenBank/DDBJ whole genome shotgun (WGS) entry which is preliminary data.</text>
</comment>
<dbReference type="GeneID" id="94834162"/>
<feature type="region of interest" description="Disordered" evidence="1">
    <location>
        <begin position="1"/>
        <end position="40"/>
    </location>
</feature>
<dbReference type="VEuPathDB" id="TrichDB:TRFO_17228"/>
<reference evidence="2" key="1">
    <citation type="submission" date="2016-10" db="EMBL/GenBank/DDBJ databases">
        <authorList>
            <person name="Benchimol M."/>
            <person name="Almeida L.G."/>
            <person name="Vasconcelos A.T."/>
            <person name="Perreira-Neves A."/>
            <person name="Rosa I.A."/>
            <person name="Tasca T."/>
            <person name="Bogo M.R."/>
            <person name="de Souza W."/>
        </authorList>
    </citation>
    <scope>NUCLEOTIDE SEQUENCE [LARGE SCALE GENOMIC DNA]</scope>
    <source>
        <strain evidence="2">K</strain>
    </source>
</reference>
<dbReference type="Proteomes" id="UP000179807">
    <property type="component" value="Unassembled WGS sequence"/>
</dbReference>
<feature type="compositionally biased region" description="Basic and acidic residues" evidence="1">
    <location>
        <begin position="9"/>
        <end position="27"/>
    </location>
</feature>
<evidence type="ECO:0000313" key="3">
    <source>
        <dbReference type="Proteomes" id="UP000179807"/>
    </source>
</evidence>
<evidence type="ECO:0000313" key="2">
    <source>
        <dbReference type="EMBL" id="OHT12775.1"/>
    </source>
</evidence>
<organism evidence="2 3">
    <name type="scientific">Tritrichomonas foetus</name>
    <dbReference type="NCBI Taxonomy" id="1144522"/>
    <lineage>
        <taxon>Eukaryota</taxon>
        <taxon>Metamonada</taxon>
        <taxon>Parabasalia</taxon>
        <taxon>Tritrichomonadida</taxon>
        <taxon>Tritrichomonadidae</taxon>
        <taxon>Tritrichomonas</taxon>
    </lineage>
</organism>
<keyword evidence="3" id="KW-1185">Reference proteome</keyword>
<evidence type="ECO:0000256" key="1">
    <source>
        <dbReference type="SAM" id="MobiDB-lite"/>
    </source>
</evidence>
<dbReference type="AlphaFoldDB" id="A0A1J4KN83"/>
<dbReference type="OrthoDB" id="10611010at2759"/>
<sequence length="217" mass="25391">MNEQNENENLQHSKIEYKNENDHERENYPSQSHRPIYSSKIQRRMTSGAADLRKRFGRVLPVNNARKTPEFFPPDRTGPRAPSKAEIKMFLEELTLIFPINLHAKTFCGVSVEENDSNCAKMLMFNIVHFLTLFSEFTGIVYDYRISIVDGWYKLEERLTGNEIKRDINSKNIQSNPYREAVISCLQKILYEFQLKPQSLEILDMLDAILKFHSLLT</sequence>
<dbReference type="EMBL" id="MLAK01000555">
    <property type="protein sequence ID" value="OHT12775.1"/>
    <property type="molecule type" value="Genomic_DNA"/>
</dbReference>
<protein>
    <submittedName>
        <fullName evidence="2">Uncharacterized protein</fullName>
    </submittedName>
</protein>
<accession>A0A1J4KN83</accession>
<name>A0A1J4KN83_9EUKA</name>
<dbReference type="RefSeq" id="XP_068365911.1">
    <property type="nucleotide sequence ID" value="XM_068499458.1"/>
</dbReference>